<dbReference type="Gene3D" id="3.40.50.150">
    <property type="entry name" value="Vaccinia Virus protein VP39"/>
    <property type="match status" value="1"/>
</dbReference>
<proteinExistence type="predicted"/>
<dbReference type="GO" id="GO:0008168">
    <property type="term" value="F:methyltransferase activity"/>
    <property type="evidence" value="ECO:0007669"/>
    <property type="project" value="UniProtKB-KW"/>
</dbReference>
<keyword evidence="2" id="KW-0489">Methyltransferase</keyword>
<dbReference type="GO" id="GO:0032259">
    <property type="term" value="P:methylation"/>
    <property type="evidence" value="ECO:0007669"/>
    <property type="project" value="UniProtKB-KW"/>
</dbReference>
<sequence length="289" mass="31662">MSHYTTSLTNHTTENYLKHAEFVFSDQHASPILSMLNPQPGQAIVDLGAGTGHLTVKIKQAVGDSGTVVGIDSSEDMLKHANISAVQLGIRYFKGDIQDYTTLDPCLEGKFDLAFSSATFHWCKAYPGGVVETIKWLLKPGGRAVFEFGGFGNTVGVRAALHEVVNRHGGDATKVDPWYFPTAQQYSKLLIKHGMQPQQVHLVPRPTPLSTDMVGWLKTFARNTFMAEFDQKEADEMMKEVSEMTRPDAFWCDSAPGTGMVAASTCGQGCASGWEIMYVRLRGIAHKAS</sequence>
<protein>
    <submittedName>
        <fullName evidence="2">S-adenosyl-L-methionine-dependent methyltransferase</fullName>
    </submittedName>
</protein>
<evidence type="ECO:0000259" key="1">
    <source>
        <dbReference type="Pfam" id="PF13847"/>
    </source>
</evidence>
<organism evidence="2 3">
    <name type="scientific">Cutaneotrichosporon oleaginosum</name>
    <dbReference type="NCBI Taxonomy" id="879819"/>
    <lineage>
        <taxon>Eukaryota</taxon>
        <taxon>Fungi</taxon>
        <taxon>Dikarya</taxon>
        <taxon>Basidiomycota</taxon>
        <taxon>Agaricomycotina</taxon>
        <taxon>Tremellomycetes</taxon>
        <taxon>Trichosporonales</taxon>
        <taxon>Trichosporonaceae</taxon>
        <taxon>Cutaneotrichosporon</taxon>
    </lineage>
</organism>
<dbReference type="EMBL" id="KQ087257">
    <property type="protein sequence ID" value="KLT39497.1"/>
    <property type="molecule type" value="Genomic_DNA"/>
</dbReference>
<dbReference type="OrthoDB" id="10017101at2759"/>
<evidence type="ECO:0000313" key="3">
    <source>
        <dbReference type="Proteomes" id="UP000053611"/>
    </source>
</evidence>
<dbReference type="Proteomes" id="UP000053611">
    <property type="component" value="Unassembled WGS sequence"/>
</dbReference>
<accession>A0A0J0XEK6</accession>
<dbReference type="SUPFAM" id="SSF53335">
    <property type="entry name" value="S-adenosyl-L-methionine-dependent methyltransferases"/>
    <property type="match status" value="1"/>
</dbReference>
<dbReference type="RefSeq" id="XP_018275988.1">
    <property type="nucleotide sequence ID" value="XM_018424279.1"/>
</dbReference>
<dbReference type="AlphaFoldDB" id="A0A0J0XEK6"/>
<dbReference type="PANTHER" id="PTHR43861:SF1">
    <property type="entry name" value="TRANS-ACONITATE 2-METHYLTRANSFERASE"/>
    <property type="match status" value="1"/>
</dbReference>
<dbReference type="InterPro" id="IPR025714">
    <property type="entry name" value="Methyltranfer_dom"/>
</dbReference>
<keyword evidence="3" id="KW-1185">Reference proteome</keyword>
<evidence type="ECO:0000313" key="2">
    <source>
        <dbReference type="EMBL" id="KLT39497.1"/>
    </source>
</evidence>
<keyword evidence="2" id="KW-0808">Transferase</keyword>
<dbReference type="GeneID" id="28984882"/>
<dbReference type="InterPro" id="IPR029063">
    <property type="entry name" value="SAM-dependent_MTases_sf"/>
</dbReference>
<dbReference type="CDD" id="cd02440">
    <property type="entry name" value="AdoMet_MTases"/>
    <property type="match status" value="1"/>
</dbReference>
<dbReference type="Pfam" id="PF13847">
    <property type="entry name" value="Methyltransf_31"/>
    <property type="match status" value="1"/>
</dbReference>
<reference evidence="2 3" key="1">
    <citation type="submission" date="2015-03" db="EMBL/GenBank/DDBJ databases">
        <title>Genomics and transcriptomics of the oil-accumulating basidiomycete yeast T. oleaginosus allow insights into substrate utilization and the diverse evolutionary trajectories of mating systems in fungi.</title>
        <authorList>
            <consortium name="DOE Joint Genome Institute"/>
            <person name="Kourist R."/>
            <person name="Kracht O."/>
            <person name="Bracharz F."/>
            <person name="Lipzen A."/>
            <person name="Nolan M."/>
            <person name="Ohm R."/>
            <person name="Grigoriev I."/>
            <person name="Sun S."/>
            <person name="Heitman J."/>
            <person name="Bruck T."/>
            <person name="Nowrousian M."/>
        </authorList>
    </citation>
    <scope>NUCLEOTIDE SEQUENCE [LARGE SCALE GENOMIC DNA]</scope>
    <source>
        <strain evidence="2 3">IBC0246</strain>
    </source>
</reference>
<gene>
    <name evidence="2" type="ORF">CC85DRAFT_288480</name>
</gene>
<feature type="domain" description="Methyltransferase" evidence="1">
    <location>
        <begin position="40"/>
        <end position="146"/>
    </location>
</feature>
<name>A0A0J0XEK6_9TREE</name>
<dbReference type="STRING" id="879819.A0A0J0XEK6"/>
<dbReference type="PANTHER" id="PTHR43861">
    <property type="entry name" value="TRANS-ACONITATE 2-METHYLTRANSFERASE-RELATED"/>
    <property type="match status" value="1"/>
</dbReference>